<evidence type="ECO:0000256" key="7">
    <source>
        <dbReference type="PIRNR" id="PIRNR006621"/>
    </source>
</evidence>
<feature type="active site" description="Proton donor" evidence="8">
    <location>
        <position position="95"/>
    </location>
</feature>
<dbReference type="InterPro" id="IPR018517">
    <property type="entry name" value="tRNA_hU_synthase_CS"/>
</dbReference>
<evidence type="ECO:0000256" key="1">
    <source>
        <dbReference type="ARBA" id="ARBA00001917"/>
    </source>
</evidence>
<name>A0A9D1HVL4_9ACTN</name>
<evidence type="ECO:0000256" key="3">
    <source>
        <dbReference type="ARBA" id="ARBA00022643"/>
    </source>
</evidence>
<feature type="binding site" evidence="9">
    <location>
        <position position="65"/>
    </location>
    <ligand>
        <name>FMN</name>
        <dbReference type="ChEBI" id="CHEBI:58210"/>
    </ligand>
</feature>
<dbReference type="EMBL" id="DVMQ01000002">
    <property type="protein sequence ID" value="HIU23359.1"/>
    <property type="molecule type" value="Genomic_DNA"/>
</dbReference>
<feature type="binding site" evidence="9">
    <location>
        <position position="163"/>
    </location>
    <ligand>
        <name>FMN</name>
        <dbReference type="ChEBI" id="CHEBI:58210"/>
    </ligand>
</feature>
<dbReference type="SUPFAM" id="SSF51395">
    <property type="entry name" value="FMN-linked oxidoreductases"/>
    <property type="match status" value="1"/>
</dbReference>
<keyword evidence="5" id="KW-0521">NADP</keyword>
<dbReference type="PIRSF" id="PIRSF006621">
    <property type="entry name" value="Dus"/>
    <property type="match status" value="1"/>
</dbReference>
<comment type="cofactor">
    <cofactor evidence="1 7 9">
        <name>FMN</name>
        <dbReference type="ChEBI" id="CHEBI:58210"/>
    </cofactor>
</comment>
<evidence type="ECO:0000256" key="8">
    <source>
        <dbReference type="PIRSR" id="PIRSR006621-1"/>
    </source>
</evidence>
<dbReference type="Gene3D" id="3.20.20.70">
    <property type="entry name" value="Aldolase class I"/>
    <property type="match status" value="1"/>
</dbReference>
<gene>
    <name evidence="11" type="ORF">IAD17_00285</name>
</gene>
<evidence type="ECO:0000259" key="10">
    <source>
        <dbReference type="Pfam" id="PF01207"/>
    </source>
</evidence>
<dbReference type="Proteomes" id="UP000824078">
    <property type="component" value="Unassembled WGS sequence"/>
</dbReference>
<comment type="caution">
    <text evidence="11">The sequence shown here is derived from an EMBL/GenBank/DDBJ whole genome shotgun (WGS) entry which is preliminary data.</text>
</comment>
<organism evidence="11 12">
    <name type="scientific">Candidatus Coprovicinus avistercoris</name>
    <dbReference type="NCBI Taxonomy" id="2840754"/>
    <lineage>
        <taxon>Bacteria</taxon>
        <taxon>Bacillati</taxon>
        <taxon>Actinomycetota</taxon>
        <taxon>Coriobacteriia</taxon>
        <taxon>Coriobacteriales</taxon>
        <taxon>Coriobacteriaceae</taxon>
        <taxon>Coriobacteriaceae incertae sedis</taxon>
        <taxon>Candidatus Coprovicinus</taxon>
    </lineage>
</organism>
<dbReference type="InterPro" id="IPR035587">
    <property type="entry name" value="DUS-like_FMN-bd"/>
</dbReference>
<dbReference type="InterPro" id="IPR001269">
    <property type="entry name" value="DUS_fam"/>
</dbReference>
<evidence type="ECO:0000256" key="6">
    <source>
        <dbReference type="ARBA" id="ARBA00023002"/>
    </source>
</evidence>
<evidence type="ECO:0000256" key="9">
    <source>
        <dbReference type="PIRSR" id="PIRSR006621-2"/>
    </source>
</evidence>
<evidence type="ECO:0000313" key="11">
    <source>
        <dbReference type="EMBL" id="HIU23359.1"/>
    </source>
</evidence>
<feature type="binding site" evidence="9">
    <location>
        <position position="134"/>
    </location>
    <ligand>
        <name>FMN</name>
        <dbReference type="ChEBI" id="CHEBI:58210"/>
    </ligand>
</feature>
<keyword evidence="2 7" id="KW-0285">Flavoprotein</keyword>
<comment type="similarity">
    <text evidence="7">Belongs to the dus family.</text>
</comment>
<dbReference type="PROSITE" id="PS01136">
    <property type="entry name" value="UPF0034"/>
    <property type="match status" value="1"/>
</dbReference>
<dbReference type="PANTHER" id="PTHR45846:SF1">
    <property type="entry name" value="TRNA-DIHYDROURIDINE(47) SYNTHASE [NAD(P)(+)]-LIKE"/>
    <property type="match status" value="1"/>
</dbReference>
<reference evidence="11" key="1">
    <citation type="submission" date="2020-10" db="EMBL/GenBank/DDBJ databases">
        <authorList>
            <person name="Gilroy R."/>
        </authorList>
    </citation>
    <scope>NUCLEOTIDE SEQUENCE</scope>
    <source>
        <strain evidence="11">ChiHjej12B11-29160</strain>
    </source>
</reference>
<proteinExistence type="inferred from homology"/>
<evidence type="ECO:0000256" key="5">
    <source>
        <dbReference type="ARBA" id="ARBA00022857"/>
    </source>
</evidence>
<evidence type="ECO:0000313" key="12">
    <source>
        <dbReference type="Proteomes" id="UP000824078"/>
    </source>
</evidence>
<keyword evidence="3 7" id="KW-0288">FMN</keyword>
<sequence length="318" mass="36047">MIFSLAPMEGLTGHVYRKVQAECFEKLDRYYTPFLAPPRVGSSFGKRAAKELDSVYRQDLTVIPQLLTKNADEFVWAARLLSEMGFTEVNLNLGCPSGTVVAKGKGSGFLQNLDELSTFLDNVCTKSCLPVSVKTRVGVSNDEEYEKILDLYCKFPLTELIVHPRVQKDGYKGVPRQQLYGKTLAQAAFPVAYNGDIFSSDEITALLSAYPKTRHIMLGRGVLTNPALIREWNGGTSLSIDELEHFHNRLFQAYMEEMGGNAVFRMKEWWCYAKYAFSDPRTVHRTVRKTRSIKEYAGATERVFHTERLADIIRFQAQ</sequence>
<reference evidence="11" key="2">
    <citation type="journal article" date="2021" name="PeerJ">
        <title>Extensive microbial diversity within the chicken gut microbiome revealed by metagenomics and culture.</title>
        <authorList>
            <person name="Gilroy R."/>
            <person name="Ravi A."/>
            <person name="Getino M."/>
            <person name="Pursley I."/>
            <person name="Horton D.L."/>
            <person name="Alikhan N.F."/>
            <person name="Baker D."/>
            <person name="Gharbi K."/>
            <person name="Hall N."/>
            <person name="Watson M."/>
            <person name="Adriaenssens E.M."/>
            <person name="Foster-Nyarko E."/>
            <person name="Jarju S."/>
            <person name="Secka A."/>
            <person name="Antonio M."/>
            <person name="Oren A."/>
            <person name="Chaudhuri R.R."/>
            <person name="La Ragione R."/>
            <person name="Hildebrand F."/>
            <person name="Pallen M.J."/>
        </authorList>
    </citation>
    <scope>NUCLEOTIDE SEQUENCE</scope>
    <source>
        <strain evidence="11">ChiHjej12B11-29160</strain>
    </source>
</reference>
<accession>A0A9D1HVL4</accession>
<comment type="function">
    <text evidence="7">Catalyzes the synthesis of 5,6-dihydrouridine (D), a modified base found in the D-loop of most tRNAs, via the reduction of the C5-C6 double bond in target uridines.</text>
</comment>
<dbReference type="CDD" id="cd02801">
    <property type="entry name" value="DUS_like_FMN"/>
    <property type="match status" value="1"/>
</dbReference>
<keyword evidence="9" id="KW-0547">Nucleotide-binding</keyword>
<dbReference type="InterPro" id="IPR013785">
    <property type="entry name" value="Aldolase_TIM"/>
</dbReference>
<dbReference type="EC" id="1.3.1.-" evidence="7"/>
<keyword evidence="4 7" id="KW-0819">tRNA processing</keyword>
<keyword evidence="6 7" id="KW-0560">Oxidoreductase</keyword>
<feature type="binding site" evidence="9">
    <location>
        <begin position="219"/>
        <end position="220"/>
    </location>
    <ligand>
        <name>FMN</name>
        <dbReference type="ChEBI" id="CHEBI:58210"/>
    </ligand>
</feature>
<feature type="domain" description="DUS-like FMN-binding" evidence="10">
    <location>
        <begin position="5"/>
        <end position="231"/>
    </location>
</feature>
<dbReference type="GO" id="GO:0003723">
    <property type="term" value="F:RNA binding"/>
    <property type="evidence" value="ECO:0007669"/>
    <property type="project" value="TreeGrafter"/>
</dbReference>
<evidence type="ECO:0000256" key="4">
    <source>
        <dbReference type="ARBA" id="ARBA00022694"/>
    </source>
</evidence>
<dbReference type="Pfam" id="PF01207">
    <property type="entry name" value="Dus"/>
    <property type="match status" value="1"/>
</dbReference>
<dbReference type="AlphaFoldDB" id="A0A9D1HVL4"/>
<dbReference type="GO" id="GO:0050660">
    <property type="term" value="F:flavin adenine dinucleotide binding"/>
    <property type="evidence" value="ECO:0007669"/>
    <property type="project" value="InterPro"/>
</dbReference>
<dbReference type="PANTHER" id="PTHR45846">
    <property type="entry name" value="TRNA-DIHYDROURIDINE(47) SYNTHASE [NAD(P)(+)]-LIKE"/>
    <property type="match status" value="1"/>
</dbReference>
<evidence type="ECO:0000256" key="2">
    <source>
        <dbReference type="ARBA" id="ARBA00022630"/>
    </source>
</evidence>
<dbReference type="GO" id="GO:0017150">
    <property type="term" value="F:tRNA dihydrouridine synthase activity"/>
    <property type="evidence" value="ECO:0007669"/>
    <property type="project" value="InterPro"/>
</dbReference>
<protein>
    <recommendedName>
        <fullName evidence="7">tRNA-dihydrouridine synthase</fullName>
        <ecNumber evidence="7">1.3.1.-</ecNumber>
    </recommendedName>
</protein>